<dbReference type="PANTHER" id="PTHR48135:SF1">
    <property type="entry name" value="KILA-N DOMAIN-CONTAINING PROTEIN"/>
    <property type="match status" value="1"/>
</dbReference>
<dbReference type="InterPro" id="IPR018004">
    <property type="entry name" value="KilA/APSES_HTH"/>
</dbReference>
<evidence type="ECO:0000259" key="1">
    <source>
        <dbReference type="PROSITE" id="PS51301"/>
    </source>
</evidence>
<dbReference type="Pfam" id="PF04383">
    <property type="entry name" value="KilA-N"/>
    <property type="match status" value="1"/>
</dbReference>
<gene>
    <name evidence="2" type="ORF">CA260_12595</name>
</gene>
<dbReference type="AlphaFoldDB" id="A0A328P1T6"/>
<keyword evidence="2" id="KW-0238">DNA-binding</keyword>
<dbReference type="GO" id="GO:0003677">
    <property type="term" value="F:DNA binding"/>
    <property type="evidence" value="ECO:0007669"/>
    <property type="project" value="UniProtKB-KW"/>
</dbReference>
<evidence type="ECO:0000313" key="3">
    <source>
        <dbReference type="Proteomes" id="UP000248926"/>
    </source>
</evidence>
<accession>A0A328P1T6</accession>
<dbReference type="SMART" id="SM01252">
    <property type="entry name" value="KilA-N"/>
    <property type="match status" value="1"/>
</dbReference>
<dbReference type="PANTHER" id="PTHR48135">
    <property type="match status" value="1"/>
</dbReference>
<dbReference type="SUPFAM" id="SSF54616">
    <property type="entry name" value="DNA-binding domain of Mlu1-box binding protein MBP1"/>
    <property type="match status" value="1"/>
</dbReference>
<dbReference type="Proteomes" id="UP000248926">
    <property type="component" value="Unassembled WGS sequence"/>
</dbReference>
<dbReference type="InterPro" id="IPR017880">
    <property type="entry name" value="KilA_N"/>
</dbReference>
<organism evidence="2 3">
    <name type="scientific">Dyella jiangningensis</name>
    <dbReference type="NCBI Taxonomy" id="1379159"/>
    <lineage>
        <taxon>Bacteria</taxon>
        <taxon>Pseudomonadati</taxon>
        <taxon>Pseudomonadota</taxon>
        <taxon>Gammaproteobacteria</taxon>
        <taxon>Lysobacterales</taxon>
        <taxon>Rhodanobacteraceae</taxon>
        <taxon>Dyella</taxon>
    </lineage>
</organism>
<reference evidence="2 3" key="1">
    <citation type="journal article" date="2018" name="Genet. Mol. Biol.">
        <title>The genome sequence of Dyella jiangningensis FCAV SCS01 from a lignocellulose-decomposing microbial consortium metagenome reveals potential for biotechnological applications.</title>
        <authorList>
            <person name="Desiderato J.G."/>
            <person name="Alvarenga D.O."/>
            <person name="Constancio M.T.L."/>
            <person name="Alves L.M.C."/>
            <person name="Varani A.M."/>
        </authorList>
    </citation>
    <scope>NUCLEOTIDE SEQUENCE [LARGE SCALE GENOMIC DNA]</scope>
    <source>
        <strain evidence="2 3">FCAV SCS01</strain>
    </source>
</reference>
<proteinExistence type="predicted"/>
<name>A0A328P1T6_9GAMM</name>
<keyword evidence="3" id="KW-1185">Reference proteome</keyword>
<dbReference type="RefSeq" id="WP_111983456.1">
    <property type="nucleotide sequence ID" value="NZ_NFZS01000004.1"/>
</dbReference>
<protein>
    <submittedName>
        <fullName evidence="2">DNA-binding protein</fullName>
    </submittedName>
</protein>
<dbReference type="Gene3D" id="3.10.260.10">
    <property type="entry name" value="Transcription regulator HTH, APSES-type DNA-binding domain"/>
    <property type="match status" value="1"/>
</dbReference>
<dbReference type="EMBL" id="NFZS01000004">
    <property type="protein sequence ID" value="RAO74956.1"/>
    <property type="molecule type" value="Genomic_DNA"/>
</dbReference>
<comment type="caution">
    <text evidence="2">The sequence shown here is derived from an EMBL/GenBank/DDBJ whole genome shotgun (WGS) entry which is preliminary data.</text>
</comment>
<dbReference type="InterPro" id="IPR036887">
    <property type="entry name" value="HTH_APSES_sf"/>
</dbReference>
<dbReference type="InterPro" id="IPR058744">
    <property type="entry name" value="BstA-like_C"/>
</dbReference>
<evidence type="ECO:0000313" key="2">
    <source>
        <dbReference type="EMBL" id="RAO74956.1"/>
    </source>
</evidence>
<dbReference type="PROSITE" id="PS51301">
    <property type="entry name" value="KILA_N"/>
    <property type="match status" value="1"/>
</dbReference>
<dbReference type="OrthoDB" id="5298460at2"/>
<dbReference type="Pfam" id="PF26567">
    <property type="entry name" value="BstA_C"/>
    <property type="match status" value="1"/>
</dbReference>
<sequence length="280" mass="31798">MASTQLSLALIPHKVDNGLIIAQRQSDGYINATAMCQAVGKQFNDYTRLASTREYVDALSDETGIPVSELIQTFKGGDTSRQGSWVHPDLAIHLAQWLSPKFAVMVSKWVREWLAGGRHAGGAMPYHLQRYMKNRTRVPYTHFSVLNELTISLIAPLEDQGYTLPDNMVPDISQGKMFAKWLREKYDVDTDTLPTYKHEYADGRVVDAKLYPVGFLDEFRKHFHEVWMPTKATEYFGMRDQKALPYLEKIVSPLLTEFRTPALKAPKAKAMKATKGKRSK</sequence>
<feature type="domain" description="KilA-N" evidence="1">
    <location>
        <begin position="9"/>
        <end position="113"/>
    </location>
</feature>